<dbReference type="InterPro" id="IPR013233">
    <property type="entry name" value="PIG-X/PBN1"/>
</dbReference>
<keyword evidence="4 10" id="KW-0337">GPI-anchor biosynthesis</keyword>
<keyword evidence="8 10" id="KW-0472">Membrane</keyword>
<evidence type="ECO:0000256" key="6">
    <source>
        <dbReference type="ARBA" id="ARBA00022824"/>
    </source>
</evidence>
<reference evidence="11 12" key="1">
    <citation type="journal article" date="2022" name="Nat. Ecol. Evol.">
        <title>A masculinizing supergene underlies an exaggerated male reproductive morph in a spider.</title>
        <authorList>
            <person name="Hendrickx F."/>
            <person name="De Corte Z."/>
            <person name="Sonet G."/>
            <person name="Van Belleghem S.M."/>
            <person name="Kostlbacher S."/>
            <person name="Vangestel C."/>
        </authorList>
    </citation>
    <scope>NUCLEOTIDE SEQUENCE [LARGE SCALE GENOMIC DNA]</scope>
    <source>
        <strain evidence="11">W744_W776</strain>
    </source>
</reference>
<dbReference type="GO" id="GO:0005789">
    <property type="term" value="C:endoplasmic reticulum membrane"/>
    <property type="evidence" value="ECO:0007669"/>
    <property type="project" value="UniProtKB-SubCell"/>
</dbReference>
<evidence type="ECO:0000256" key="5">
    <source>
        <dbReference type="ARBA" id="ARBA00022692"/>
    </source>
</evidence>
<dbReference type="PANTHER" id="PTHR28650">
    <property type="entry name" value="PHOSPHATIDYLINOSITOL-GLYCAN BIOSYNTHESIS CLASS X PROTEIN"/>
    <property type="match status" value="1"/>
</dbReference>
<comment type="pathway">
    <text evidence="2 10">Glycolipid biosynthesis; glycosylphosphatidylinositol-anchor biosynthesis.</text>
</comment>
<evidence type="ECO:0000256" key="1">
    <source>
        <dbReference type="ARBA" id="ARBA00004389"/>
    </source>
</evidence>
<comment type="function">
    <text evidence="10">Stabilizing subunit of the glycosylphosphatidylinositol-mannosyltransferase I complex which catalyzes the transfer of the first mannose, via an alpha-1,4 bond from a dolichol-phosphate-mannose (Dol-P-Man) to the glucosaminyl acyl phosphatidylinositol (GlcN-(acyl)PI) intermediate to generate alpha-D-Man-(1-&gt;4)-alpha-D-GlcN-(1-&gt;6)-(1-radyl,2-acyl-sn-glycero-3-phospho)-2-acyl-inositol and participates in the sixth step of the glycosylphosphatidylinositol-anchor biosynthesis. Probably acts by stabilizing the mannosyltransferase PIGM.</text>
</comment>
<dbReference type="Proteomes" id="UP000827092">
    <property type="component" value="Unassembled WGS sequence"/>
</dbReference>
<feature type="transmembrane region" description="Helical" evidence="10">
    <location>
        <begin position="208"/>
        <end position="230"/>
    </location>
</feature>
<proteinExistence type="inferred from homology"/>
<keyword evidence="5 10" id="KW-0812">Transmembrane</keyword>
<evidence type="ECO:0000256" key="4">
    <source>
        <dbReference type="ARBA" id="ARBA00022502"/>
    </source>
</evidence>
<evidence type="ECO:0000256" key="2">
    <source>
        <dbReference type="ARBA" id="ARBA00004687"/>
    </source>
</evidence>
<dbReference type="EMBL" id="JAFNEN010000536">
    <property type="protein sequence ID" value="KAG8181089.1"/>
    <property type="molecule type" value="Genomic_DNA"/>
</dbReference>
<keyword evidence="9" id="KW-0325">Glycoprotein</keyword>
<dbReference type="PANTHER" id="PTHR28650:SF1">
    <property type="entry name" value="PHOSPHATIDYLINOSITOL-GLYCAN BIOSYNTHESIS CLASS X PROTEIN"/>
    <property type="match status" value="1"/>
</dbReference>
<dbReference type="Pfam" id="PF08320">
    <property type="entry name" value="PIG-X"/>
    <property type="match status" value="1"/>
</dbReference>
<comment type="subcellular location">
    <subcellularLocation>
        <location evidence="1 10">Endoplasmic reticulum membrane</location>
        <topology evidence="1 10">Single-pass membrane protein</topology>
    </subcellularLocation>
</comment>
<dbReference type="AlphaFoldDB" id="A0AAV6UBH9"/>
<evidence type="ECO:0000256" key="7">
    <source>
        <dbReference type="ARBA" id="ARBA00022989"/>
    </source>
</evidence>
<evidence type="ECO:0000313" key="12">
    <source>
        <dbReference type="Proteomes" id="UP000827092"/>
    </source>
</evidence>
<keyword evidence="12" id="KW-1185">Reference proteome</keyword>
<keyword evidence="7 10" id="KW-1133">Transmembrane helix</keyword>
<evidence type="ECO:0000256" key="3">
    <source>
        <dbReference type="ARBA" id="ARBA00010345"/>
    </source>
</evidence>
<dbReference type="InterPro" id="IPR040039">
    <property type="entry name" value="PIGX"/>
</dbReference>
<comment type="similarity">
    <text evidence="3 10">Belongs to the PIGX family.</text>
</comment>
<sequence>MKSLLTTLYQFAFIFIIFILNHAFTYGKLFANAESIILHRSAESSGFHRTLVYNVTLNNWKGESQILIEEKIPKDIYVDSYELLNLIEENKIKIIAEKEINTEAPAYEAEPFSVLLCSHSKTNYHELKLAVHLRYQKPQDCDELGKFVKVTLGSPNLYIRSKSKYAKKSPAKDFKCHSEIEENYSWVEIPTAHLENHFEVPVGCTEHFYPVLILSTIVIGFATMYLFYVIMF</sequence>
<accession>A0AAV6UBH9</accession>
<evidence type="ECO:0000256" key="10">
    <source>
        <dbReference type="RuleBase" id="RU366056"/>
    </source>
</evidence>
<gene>
    <name evidence="11" type="ORF">JTE90_016602</name>
</gene>
<dbReference type="GO" id="GO:0006506">
    <property type="term" value="P:GPI anchor biosynthetic process"/>
    <property type="evidence" value="ECO:0007669"/>
    <property type="project" value="UniProtKB-KW"/>
</dbReference>
<protein>
    <recommendedName>
        <fullName evidence="10">Phosphatidylinositol-glycan biosynthesis class X protein</fullName>
    </recommendedName>
</protein>
<name>A0AAV6UBH9_9ARAC</name>
<evidence type="ECO:0000256" key="8">
    <source>
        <dbReference type="ARBA" id="ARBA00023136"/>
    </source>
</evidence>
<keyword evidence="6 10" id="KW-0256">Endoplasmic reticulum</keyword>
<evidence type="ECO:0000313" key="11">
    <source>
        <dbReference type="EMBL" id="KAG8181089.1"/>
    </source>
</evidence>
<dbReference type="SMART" id="SM00780">
    <property type="entry name" value="PIG-X"/>
    <property type="match status" value="1"/>
</dbReference>
<evidence type="ECO:0000256" key="9">
    <source>
        <dbReference type="ARBA" id="ARBA00023180"/>
    </source>
</evidence>
<comment type="caution">
    <text evidence="11">The sequence shown here is derived from an EMBL/GenBank/DDBJ whole genome shotgun (WGS) entry which is preliminary data.</text>
</comment>
<organism evidence="11 12">
    <name type="scientific">Oedothorax gibbosus</name>
    <dbReference type="NCBI Taxonomy" id="931172"/>
    <lineage>
        <taxon>Eukaryota</taxon>
        <taxon>Metazoa</taxon>
        <taxon>Ecdysozoa</taxon>
        <taxon>Arthropoda</taxon>
        <taxon>Chelicerata</taxon>
        <taxon>Arachnida</taxon>
        <taxon>Araneae</taxon>
        <taxon>Araneomorphae</taxon>
        <taxon>Entelegynae</taxon>
        <taxon>Araneoidea</taxon>
        <taxon>Linyphiidae</taxon>
        <taxon>Erigoninae</taxon>
        <taxon>Oedothorax</taxon>
    </lineage>
</organism>